<sequence length="165" mass="18632">MQLLVLFLVLKCILSNGTTSETVLKSTSPTDLLLFSNSFKLTSLSNSGWFTFSWNLLNPNTDNETLHMYISLTDVDMVHGWASIGFGQDMRNSEFIVVHQLNDGAFVNEHRGTQYEYGPPLVIQQPFLINVINCGYFNKTLFAEISRPTKGDAFHIPIDTNAQYM</sequence>
<comment type="caution">
    <text evidence="2">The sequence shown here is derived from an EMBL/GenBank/DDBJ whole genome shotgun (WGS) entry which is preliminary data.</text>
</comment>
<evidence type="ECO:0000256" key="1">
    <source>
        <dbReference type="SAM" id="SignalP"/>
    </source>
</evidence>
<dbReference type="Proteomes" id="UP001211065">
    <property type="component" value="Unassembled WGS sequence"/>
</dbReference>
<feature type="signal peptide" evidence="1">
    <location>
        <begin position="1"/>
        <end position="20"/>
    </location>
</feature>
<evidence type="ECO:0008006" key="4">
    <source>
        <dbReference type="Google" id="ProtNLM"/>
    </source>
</evidence>
<feature type="non-terminal residue" evidence="2">
    <location>
        <position position="165"/>
    </location>
</feature>
<dbReference type="Gene3D" id="2.60.40.1210">
    <property type="entry name" value="Cellobiose dehydrogenase, cytochrome domain"/>
    <property type="match status" value="1"/>
</dbReference>
<gene>
    <name evidence="2" type="ORF">HK099_008429</name>
</gene>
<accession>A0AAD5TYT3</accession>
<dbReference type="AlphaFoldDB" id="A0AAD5TYT3"/>
<dbReference type="SUPFAM" id="SSF49344">
    <property type="entry name" value="CBD9-like"/>
    <property type="match status" value="1"/>
</dbReference>
<organism evidence="2 3">
    <name type="scientific">Clydaea vesicula</name>
    <dbReference type="NCBI Taxonomy" id="447962"/>
    <lineage>
        <taxon>Eukaryota</taxon>
        <taxon>Fungi</taxon>
        <taxon>Fungi incertae sedis</taxon>
        <taxon>Chytridiomycota</taxon>
        <taxon>Chytridiomycota incertae sedis</taxon>
        <taxon>Chytridiomycetes</taxon>
        <taxon>Lobulomycetales</taxon>
        <taxon>Lobulomycetaceae</taxon>
        <taxon>Clydaea</taxon>
    </lineage>
</organism>
<name>A0AAD5TYT3_9FUNG</name>
<keyword evidence="3" id="KW-1185">Reference proteome</keyword>
<protein>
    <recommendedName>
        <fullName evidence="4">DOMON domain-containing protein</fullName>
    </recommendedName>
</protein>
<feature type="chain" id="PRO_5042118645" description="DOMON domain-containing protein" evidence="1">
    <location>
        <begin position="21"/>
        <end position="165"/>
    </location>
</feature>
<dbReference type="EMBL" id="JADGJW010000921">
    <property type="protein sequence ID" value="KAJ3209826.1"/>
    <property type="molecule type" value="Genomic_DNA"/>
</dbReference>
<reference evidence="2" key="1">
    <citation type="submission" date="2020-05" db="EMBL/GenBank/DDBJ databases">
        <title>Phylogenomic resolution of chytrid fungi.</title>
        <authorList>
            <person name="Stajich J.E."/>
            <person name="Amses K."/>
            <person name="Simmons R."/>
            <person name="Seto K."/>
            <person name="Myers J."/>
            <person name="Bonds A."/>
            <person name="Quandt C.A."/>
            <person name="Barry K."/>
            <person name="Liu P."/>
            <person name="Grigoriev I."/>
            <person name="Longcore J.E."/>
            <person name="James T.Y."/>
        </authorList>
    </citation>
    <scope>NUCLEOTIDE SEQUENCE</scope>
    <source>
        <strain evidence="2">JEL0476</strain>
    </source>
</reference>
<keyword evidence="1" id="KW-0732">Signal</keyword>
<proteinExistence type="predicted"/>
<evidence type="ECO:0000313" key="3">
    <source>
        <dbReference type="Proteomes" id="UP001211065"/>
    </source>
</evidence>
<evidence type="ECO:0000313" key="2">
    <source>
        <dbReference type="EMBL" id="KAJ3209826.1"/>
    </source>
</evidence>